<feature type="transmembrane region" description="Helical" evidence="2">
    <location>
        <begin position="113"/>
        <end position="137"/>
    </location>
</feature>
<evidence type="ECO:0000313" key="4">
    <source>
        <dbReference type="Proteomes" id="UP001049176"/>
    </source>
</evidence>
<protein>
    <recommendedName>
        <fullName evidence="5">Transmembrane protein</fullName>
    </recommendedName>
</protein>
<evidence type="ECO:0008006" key="5">
    <source>
        <dbReference type="Google" id="ProtNLM"/>
    </source>
</evidence>
<keyword evidence="2" id="KW-1133">Transmembrane helix</keyword>
<dbReference type="AlphaFoldDB" id="A0A9P8AE34"/>
<feature type="transmembrane region" description="Helical" evidence="2">
    <location>
        <begin position="27"/>
        <end position="45"/>
    </location>
</feature>
<dbReference type="EMBL" id="CM032182">
    <property type="protein sequence ID" value="KAG7097935.1"/>
    <property type="molecule type" value="Genomic_DNA"/>
</dbReference>
<dbReference type="RefSeq" id="XP_043014405.1">
    <property type="nucleotide sequence ID" value="XM_043149797.1"/>
</dbReference>
<feature type="compositionally biased region" description="Basic and acidic residues" evidence="1">
    <location>
        <begin position="208"/>
        <end position="222"/>
    </location>
</feature>
<gene>
    <name evidence="3" type="ORF">E1B28_005246</name>
</gene>
<proteinExistence type="predicted"/>
<sequence>METPTSPPQPTPTPTSTTRTDDNAVSWIKRLLCIPALGLLLWVSYSIYTPDTAATSFRILFSIIYLLAVLAPLFTKNDPPSEFLATCCHWLGTYDLISLLYTTVTPNGVLKLLLLPSYIIIAFLLTAPIMTSLLILVEGKFDSERLGTFGDLVLWIKAQLLFVYHKVVSAFILSLHKNRYERGFGFFHRVRHNPPTDTEKCPNQIKQTRREEKDKTELETQN</sequence>
<keyword evidence="2" id="KW-0472">Membrane</keyword>
<keyword evidence="4" id="KW-1185">Reference proteome</keyword>
<reference evidence="3" key="1">
    <citation type="journal article" date="2021" name="Genome Biol. Evol.">
        <title>The assembled and annotated genome of the fairy-ring fungus Marasmius oreades.</title>
        <authorList>
            <person name="Hiltunen M."/>
            <person name="Ament-Velasquez S.L."/>
            <person name="Johannesson H."/>
        </authorList>
    </citation>
    <scope>NUCLEOTIDE SEQUENCE</scope>
    <source>
        <strain evidence="3">03SP1</strain>
    </source>
</reference>
<feature type="transmembrane region" description="Helical" evidence="2">
    <location>
        <begin position="57"/>
        <end position="75"/>
    </location>
</feature>
<evidence type="ECO:0000256" key="1">
    <source>
        <dbReference type="SAM" id="MobiDB-lite"/>
    </source>
</evidence>
<feature type="transmembrane region" description="Helical" evidence="2">
    <location>
        <begin position="81"/>
        <end position="101"/>
    </location>
</feature>
<dbReference type="GeneID" id="66074322"/>
<feature type="compositionally biased region" description="Pro residues" evidence="1">
    <location>
        <begin position="1"/>
        <end position="13"/>
    </location>
</feature>
<feature type="region of interest" description="Disordered" evidence="1">
    <location>
        <begin position="195"/>
        <end position="222"/>
    </location>
</feature>
<name>A0A9P8AE34_9AGAR</name>
<dbReference type="KEGG" id="more:E1B28_005246"/>
<keyword evidence="2" id="KW-0812">Transmembrane</keyword>
<evidence type="ECO:0000313" key="3">
    <source>
        <dbReference type="EMBL" id="KAG7097935.1"/>
    </source>
</evidence>
<organism evidence="3 4">
    <name type="scientific">Marasmius oreades</name>
    <name type="common">fairy-ring Marasmius</name>
    <dbReference type="NCBI Taxonomy" id="181124"/>
    <lineage>
        <taxon>Eukaryota</taxon>
        <taxon>Fungi</taxon>
        <taxon>Dikarya</taxon>
        <taxon>Basidiomycota</taxon>
        <taxon>Agaricomycotina</taxon>
        <taxon>Agaricomycetes</taxon>
        <taxon>Agaricomycetidae</taxon>
        <taxon>Agaricales</taxon>
        <taxon>Marasmiineae</taxon>
        <taxon>Marasmiaceae</taxon>
        <taxon>Marasmius</taxon>
    </lineage>
</organism>
<feature type="region of interest" description="Disordered" evidence="1">
    <location>
        <begin position="1"/>
        <end position="20"/>
    </location>
</feature>
<dbReference type="Proteomes" id="UP001049176">
    <property type="component" value="Chromosome 2"/>
</dbReference>
<evidence type="ECO:0000256" key="2">
    <source>
        <dbReference type="SAM" id="Phobius"/>
    </source>
</evidence>
<accession>A0A9P8AE34</accession>
<comment type="caution">
    <text evidence="3">The sequence shown here is derived from an EMBL/GenBank/DDBJ whole genome shotgun (WGS) entry which is preliminary data.</text>
</comment>
<feature type="transmembrane region" description="Helical" evidence="2">
    <location>
        <begin position="152"/>
        <end position="173"/>
    </location>
</feature>